<comment type="similarity">
    <text evidence="2">Belongs to the MotB family.</text>
</comment>
<keyword evidence="11" id="KW-0966">Cell projection</keyword>
<keyword evidence="11" id="KW-0282">Flagellum</keyword>
<feature type="domain" description="OmpA-like" evidence="10">
    <location>
        <begin position="151"/>
        <end position="269"/>
    </location>
</feature>
<reference evidence="12" key="1">
    <citation type="submission" date="2016-09" db="EMBL/GenBank/DDBJ databases">
        <title>Acidihalobacter prosperus F5.</title>
        <authorList>
            <person name="Khaleque H.N."/>
            <person name="Ramsay J.P."/>
            <person name="Kaksonen A.H."/>
            <person name="Boxall N.J."/>
            <person name="Watkin E.L.J."/>
        </authorList>
    </citation>
    <scope>NUCLEOTIDE SEQUENCE [LARGE SCALE GENOMIC DNA]</scope>
    <source>
        <strain evidence="12">F5</strain>
    </source>
</reference>
<dbReference type="InterPro" id="IPR006665">
    <property type="entry name" value="OmpA-like"/>
</dbReference>
<dbReference type="InterPro" id="IPR036737">
    <property type="entry name" value="OmpA-like_sf"/>
</dbReference>
<comment type="subcellular location">
    <subcellularLocation>
        <location evidence="1">Cell membrane</location>
        <topology evidence="1">Single-pass membrane protein</topology>
    </subcellularLocation>
</comment>
<evidence type="ECO:0000256" key="9">
    <source>
        <dbReference type="SAM" id="Phobius"/>
    </source>
</evidence>
<evidence type="ECO:0000313" key="11">
    <source>
        <dbReference type="EMBL" id="AOU97210.1"/>
    </source>
</evidence>
<keyword evidence="11" id="KW-0969">Cilium</keyword>
<keyword evidence="12" id="KW-1185">Reference proteome</keyword>
<dbReference type="PANTHER" id="PTHR30329">
    <property type="entry name" value="STATOR ELEMENT OF FLAGELLAR MOTOR COMPLEX"/>
    <property type="match status" value="1"/>
</dbReference>
<feature type="transmembrane region" description="Helical" evidence="9">
    <location>
        <begin position="26"/>
        <end position="45"/>
    </location>
</feature>
<dbReference type="Pfam" id="PF13677">
    <property type="entry name" value="MotB_plug"/>
    <property type="match status" value="1"/>
</dbReference>
<gene>
    <name evidence="11" type="ORF">BI364_03615</name>
</gene>
<sequence>MDDKKQPIVIKKVVKGHAHHGGAWKVAYADFVTAMMAFFLLMWLLGSTTKPQRAGISDFFKHPSAIQGPGGASTSMIKLGGTQDMPTGPTQMHSIGGARAPTPEELEKAAQARDHQRMQTLEVELRKAIDRSQALRPFKDQLLIDITPEGLRIQIVDKENRPMFDLGSDILKSYAQTILEKIGDFLNHVPNKISITGHTDAHLFLNADMSNWELSTERANAARRALIAGDMDKTKVARIVGLGDTVLFDKKNPLAAVNRRISIIVLNKQTEAAMAKGDAYVSGATSKPAVSAPTPAAGGGAAVAHPEISAPPAGSAANPTVTPHT</sequence>
<dbReference type="SUPFAM" id="SSF103088">
    <property type="entry name" value="OmpA-like"/>
    <property type="match status" value="1"/>
</dbReference>
<organism evidence="11 12">
    <name type="scientific">Acidihalobacter yilgarnensis</name>
    <dbReference type="NCBI Taxonomy" id="2819280"/>
    <lineage>
        <taxon>Bacteria</taxon>
        <taxon>Pseudomonadati</taxon>
        <taxon>Pseudomonadota</taxon>
        <taxon>Gammaproteobacteria</taxon>
        <taxon>Chromatiales</taxon>
        <taxon>Ectothiorhodospiraceae</taxon>
        <taxon>Acidihalobacter</taxon>
    </lineage>
</organism>
<accession>A0A1D8ILA2</accession>
<evidence type="ECO:0000256" key="7">
    <source>
        <dbReference type="PROSITE-ProRule" id="PRU00473"/>
    </source>
</evidence>
<dbReference type="KEGG" id="aprs:BI364_03615"/>
<evidence type="ECO:0000256" key="4">
    <source>
        <dbReference type="ARBA" id="ARBA00022692"/>
    </source>
</evidence>
<keyword evidence="3" id="KW-1003">Cell membrane</keyword>
<name>A0A1D8ILA2_9GAMM</name>
<evidence type="ECO:0000313" key="12">
    <source>
        <dbReference type="Proteomes" id="UP000095401"/>
    </source>
</evidence>
<dbReference type="InterPro" id="IPR050330">
    <property type="entry name" value="Bact_OuterMem_StrucFunc"/>
</dbReference>
<dbReference type="CDD" id="cd07185">
    <property type="entry name" value="OmpA_C-like"/>
    <property type="match status" value="1"/>
</dbReference>
<keyword evidence="4 9" id="KW-0812">Transmembrane</keyword>
<dbReference type="AlphaFoldDB" id="A0A1D8ILA2"/>
<dbReference type="PANTHER" id="PTHR30329:SF21">
    <property type="entry name" value="LIPOPROTEIN YIAD-RELATED"/>
    <property type="match status" value="1"/>
</dbReference>
<evidence type="ECO:0000256" key="1">
    <source>
        <dbReference type="ARBA" id="ARBA00004162"/>
    </source>
</evidence>
<evidence type="ECO:0000256" key="2">
    <source>
        <dbReference type="ARBA" id="ARBA00008914"/>
    </source>
</evidence>
<dbReference type="Gene3D" id="3.30.1330.60">
    <property type="entry name" value="OmpA-like domain"/>
    <property type="match status" value="1"/>
</dbReference>
<dbReference type="GO" id="GO:0005886">
    <property type="term" value="C:plasma membrane"/>
    <property type="evidence" value="ECO:0007669"/>
    <property type="project" value="UniProtKB-SubCell"/>
</dbReference>
<protein>
    <submittedName>
        <fullName evidence="11">Flagellar motor protein MotB</fullName>
    </submittedName>
</protein>
<proteinExistence type="inferred from homology"/>
<evidence type="ECO:0000256" key="8">
    <source>
        <dbReference type="SAM" id="MobiDB-lite"/>
    </source>
</evidence>
<evidence type="ECO:0000256" key="3">
    <source>
        <dbReference type="ARBA" id="ARBA00022475"/>
    </source>
</evidence>
<keyword evidence="6 7" id="KW-0472">Membrane</keyword>
<dbReference type="RefSeq" id="WP_070077598.1">
    <property type="nucleotide sequence ID" value="NZ_CP017415.1"/>
</dbReference>
<evidence type="ECO:0000259" key="10">
    <source>
        <dbReference type="PROSITE" id="PS51123"/>
    </source>
</evidence>
<dbReference type="Pfam" id="PF00691">
    <property type="entry name" value="OmpA"/>
    <property type="match status" value="1"/>
</dbReference>
<dbReference type="NCBIfam" id="NF006548">
    <property type="entry name" value="PRK09041.1"/>
    <property type="match status" value="1"/>
</dbReference>
<dbReference type="InterPro" id="IPR025713">
    <property type="entry name" value="MotB-like_N_dom"/>
</dbReference>
<feature type="region of interest" description="Disordered" evidence="8">
    <location>
        <begin position="284"/>
        <end position="325"/>
    </location>
</feature>
<evidence type="ECO:0000256" key="6">
    <source>
        <dbReference type="ARBA" id="ARBA00023136"/>
    </source>
</evidence>
<dbReference type="PROSITE" id="PS51123">
    <property type="entry name" value="OMPA_2"/>
    <property type="match status" value="1"/>
</dbReference>
<evidence type="ECO:0000256" key="5">
    <source>
        <dbReference type="ARBA" id="ARBA00022989"/>
    </source>
</evidence>
<dbReference type="EMBL" id="CP017415">
    <property type="protein sequence ID" value="AOU97210.1"/>
    <property type="molecule type" value="Genomic_DNA"/>
</dbReference>
<keyword evidence="5 9" id="KW-1133">Transmembrane helix</keyword>
<dbReference type="Proteomes" id="UP000095401">
    <property type="component" value="Chromosome"/>
</dbReference>